<dbReference type="Gene3D" id="1.20.1560.10">
    <property type="entry name" value="ABC transporter type 1, transmembrane domain"/>
    <property type="match status" value="1"/>
</dbReference>
<dbReference type="Pfam" id="PF00005">
    <property type="entry name" value="ABC_tran"/>
    <property type="match status" value="1"/>
</dbReference>
<keyword evidence="6 7" id="KW-0472">Membrane</keyword>
<dbReference type="RefSeq" id="WP_121974333.1">
    <property type="nucleotide sequence ID" value="NZ_OOGT01000088.1"/>
</dbReference>
<dbReference type="PANTHER" id="PTHR24221">
    <property type="entry name" value="ATP-BINDING CASSETTE SUB-FAMILY B"/>
    <property type="match status" value="1"/>
</dbReference>
<evidence type="ECO:0000256" key="4">
    <source>
        <dbReference type="ARBA" id="ARBA00022840"/>
    </source>
</evidence>
<feature type="transmembrane region" description="Helical" evidence="7">
    <location>
        <begin position="235"/>
        <end position="260"/>
    </location>
</feature>
<accession>A0A2U3MZN2</accession>
<keyword evidence="10" id="KW-0378">Hydrolase</keyword>
<reference evidence="11" key="1">
    <citation type="submission" date="2018-03" db="EMBL/GenBank/DDBJ databases">
        <authorList>
            <person name="Blom J."/>
        </authorList>
    </citation>
    <scope>NUCLEOTIDE SEQUENCE [LARGE SCALE GENOMIC DNA]</scope>
    <source>
        <strain evidence="11">KPC-SM-21</strain>
    </source>
</reference>
<dbReference type="InParanoid" id="A0A2U3MZN2"/>
<keyword evidence="5 7" id="KW-1133">Transmembrane helix</keyword>
<dbReference type="InterPro" id="IPR017871">
    <property type="entry name" value="ABC_transporter-like_CS"/>
</dbReference>
<evidence type="ECO:0000313" key="10">
    <source>
        <dbReference type="EMBL" id="SPL70882.1"/>
    </source>
</evidence>
<dbReference type="GO" id="GO:0034040">
    <property type="term" value="F:ATPase-coupled lipid transmembrane transporter activity"/>
    <property type="evidence" value="ECO:0007669"/>
    <property type="project" value="TreeGrafter"/>
</dbReference>
<evidence type="ECO:0000256" key="2">
    <source>
        <dbReference type="ARBA" id="ARBA00022692"/>
    </source>
</evidence>
<dbReference type="InterPro" id="IPR003439">
    <property type="entry name" value="ABC_transporter-like_ATP-bd"/>
</dbReference>
<dbReference type="PROSITE" id="PS50893">
    <property type="entry name" value="ABC_TRANSPORTER_2"/>
    <property type="match status" value="1"/>
</dbReference>
<dbReference type="AlphaFoldDB" id="A0A2U3MZN2"/>
<dbReference type="EMBL" id="OOGT01000088">
    <property type="protein sequence ID" value="SPL70882.1"/>
    <property type="molecule type" value="Genomic_DNA"/>
</dbReference>
<dbReference type="InterPro" id="IPR036640">
    <property type="entry name" value="ABC1_TM_sf"/>
</dbReference>
<dbReference type="PANTHER" id="PTHR24221:SF654">
    <property type="entry name" value="ATP-BINDING CASSETTE SUB-FAMILY B MEMBER 6"/>
    <property type="match status" value="1"/>
</dbReference>
<evidence type="ECO:0000313" key="11">
    <source>
        <dbReference type="Proteomes" id="UP000245974"/>
    </source>
</evidence>
<evidence type="ECO:0000256" key="1">
    <source>
        <dbReference type="ARBA" id="ARBA00004651"/>
    </source>
</evidence>
<dbReference type="GO" id="GO:0140359">
    <property type="term" value="F:ABC-type transporter activity"/>
    <property type="evidence" value="ECO:0007669"/>
    <property type="project" value="InterPro"/>
</dbReference>
<evidence type="ECO:0000259" key="8">
    <source>
        <dbReference type="PROSITE" id="PS50893"/>
    </source>
</evidence>
<protein>
    <submittedName>
        <fullName evidence="10">Lipid A export ATP-binding/permease protein MsbA</fullName>
        <ecNumber evidence="10">3.6.3.-</ecNumber>
    </submittedName>
</protein>
<dbReference type="GO" id="GO:0005886">
    <property type="term" value="C:plasma membrane"/>
    <property type="evidence" value="ECO:0007669"/>
    <property type="project" value="UniProtKB-SubCell"/>
</dbReference>
<dbReference type="Gene3D" id="3.40.50.300">
    <property type="entry name" value="P-loop containing nucleotide triphosphate hydrolases"/>
    <property type="match status" value="1"/>
</dbReference>
<feature type="transmembrane region" description="Helical" evidence="7">
    <location>
        <begin position="266"/>
        <end position="284"/>
    </location>
</feature>
<dbReference type="Proteomes" id="UP000245974">
    <property type="component" value="Unassembled WGS sequence"/>
</dbReference>
<evidence type="ECO:0000259" key="9">
    <source>
        <dbReference type="PROSITE" id="PS50929"/>
    </source>
</evidence>
<keyword evidence="2 7" id="KW-0812">Transmembrane</keyword>
<comment type="subcellular location">
    <subcellularLocation>
        <location evidence="1">Cell membrane</location>
        <topology evidence="1">Multi-pass membrane protein</topology>
    </subcellularLocation>
</comment>
<evidence type="ECO:0000256" key="6">
    <source>
        <dbReference type="ARBA" id="ARBA00023136"/>
    </source>
</evidence>
<dbReference type="PROSITE" id="PS00211">
    <property type="entry name" value="ABC_TRANSPORTER_1"/>
    <property type="match status" value="1"/>
</dbReference>
<dbReference type="OrthoDB" id="9806127at2"/>
<dbReference type="EC" id="3.6.3.-" evidence="10"/>
<dbReference type="GO" id="GO:0005524">
    <property type="term" value="F:ATP binding"/>
    <property type="evidence" value="ECO:0007669"/>
    <property type="project" value="UniProtKB-KW"/>
</dbReference>
<dbReference type="SMART" id="SM00382">
    <property type="entry name" value="AAA"/>
    <property type="match status" value="1"/>
</dbReference>
<evidence type="ECO:0000256" key="5">
    <source>
        <dbReference type="ARBA" id="ARBA00022989"/>
    </source>
</evidence>
<dbReference type="InterPro" id="IPR027417">
    <property type="entry name" value="P-loop_NTPase"/>
</dbReference>
<dbReference type="InterPro" id="IPR003593">
    <property type="entry name" value="AAA+_ATPase"/>
</dbReference>
<sequence length="530" mass="56565">MSIINKLKKDQIFSMLPRVARKRLIAVAIGWIMVAAIEAIAYSVLAFAIVNHYAPNWVFISAVVAILMTVIVTRAGFLTGVRLAGDLFAELGKSLARAKLSWFGSEQRAQIKTIAGQGIPGFMSIPAHQLQTFLHAPLMPLFLLIGIATLAGLNAALVALFLLLISLSVQFLAQRSLIRADARRNGSDLSASQATLELVDHIELLRTAAGPAGAIQRIEHRWVEQEAILASINRVAAFATFIATIASVLPITGIAIYLVMIGTDNAALVLALLVLIGRAAAPLAELATAGLNINDLFAALRNFNQITHAPELPEALHSKVPVGFDISVQNVSYKPALEHISFDILAGARVWVTGPSGSGKSTLLELLTRFDDPQKGQITLGGISLDQIKYEDLVENIAYVAQEPILFTGSLAENIRIGKSDATKAEIETAARLAALGTVIDRAAEGIDQSVGQQGTALSGGERQRVAIARALLKDAPILILDEATSALDETTEQEIVKTILGVSATVIFVTHRDASIWQPTQSITLNSAV</sequence>
<evidence type="ECO:0000256" key="3">
    <source>
        <dbReference type="ARBA" id="ARBA00022741"/>
    </source>
</evidence>
<feature type="domain" description="ABC transmembrane type-1" evidence="9">
    <location>
        <begin position="24"/>
        <end position="295"/>
    </location>
</feature>
<dbReference type="InterPro" id="IPR039421">
    <property type="entry name" value="Type_1_exporter"/>
</dbReference>
<feature type="domain" description="ABC transporter" evidence="8">
    <location>
        <begin position="322"/>
        <end position="530"/>
    </location>
</feature>
<feature type="transmembrane region" description="Helical" evidence="7">
    <location>
        <begin position="24"/>
        <end position="50"/>
    </location>
</feature>
<dbReference type="SUPFAM" id="SSF90123">
    <property type="entry name" value="ABC transporter transmembrane region"/>
    <property type="match status" value="1"/>
</dbReference>
<feature type="transmembrane region" description="Helical" evidence="7">
    <location>
        <begin position="56"/>
        <end position="77"/>
    </location>
</feature>
<organism evidence="10 11">
    <name type="scientific">Acinetobacter stercoris</name>
    <dbReference type="NCBI Taxonomy" id="2126983"/>
    <lineage>
        <taxon>Bacteria</taxon>
        <taxon>Pseudomonadati</taxon>
        <taxon>Pseudomonadota</taxon>
        <taxon>Gammaproteobacteria</taxon>
        <taxon>Moraxellales</taxon>
        <taxon>Moraxellaceae</taxon>
        <taxon>Acinetobacter</taxon>
    </lineage>
</organism>
<name>A0A2U3MZN2_9GAMM</name>
<proteinExistence type="predicted"/>
<dbReference type="GO" id="GO:0016887">
    <property type="term" value="F:ATP hydrolysis activity"/>
    <property type="evidence" value="ECO:0007669"/>
    <property type="project" value="InterPro"/>
</dbReference>
<keyword evidence="4 10" id="KW-0067">ATP-binding</keyword>
<gene>
    <name evidence="10" type="primary">msbA_2</name>
    <name evidence="10" type="ORF">KPC_2060</name>
</gene>
<evidence type="ECO:0000256" key="7">
    <source>
        <dbReference type="SAM" id="Phobius"/>
    </source>
</evidence>
<dbReference type="InterPro" id="IPR011527">
    <property type="entry name" value="ABC1_TM_dom"/>
</dbReference>
<keyword evidence="11" id="KW-1185">Reference proteome</keyword>
<keyword evidence="3" id="KW-0547">Nucleotide-binding</keyword>
<dbReference type="SUPFAM" id="SSF52540">
    <property type="entry name" value="P-loop containing nucleoside triphosphate hydrolases"/>
    <property type="match status" value="1"/>
</dbReference>
<dbReference type="PROSITE" id="PS50929">
    <property type="entry name" value="ABC_TM1F"/>
    <property type="match status" value="1"/>
</dbReference>